<accession>A0ABN7WBA7</accession>
<comment type="caution">
    <text evidence="1">The sequence shown here is derived from an EMBL/GenBank/DDBJ whole genome shotgun (WGS) entry which is preliminary data.</text>
</comment>
<evidence type="ECO:0000313" key="2">
    <source>
        <dbReference type="Proteomes" id="UP000789901"/>
    </source>
</evidence>
<feature type="non-terminal residue" evidence="1">
    <location>
        <position position="1"/>
    </location>
</feature>
<proteinExistence type="predicted"/>
<sequence length="181" mass="20981">PFYDTTTVFSGSNYPTFNLIYPTMKLLIKKFEPSNSQTEDDYADLLFGPRKQISNQSQFIANKEYSSELDIEYEFETPSPQIKNLKFINDENIKITTINIVRRLCSEKEYHQLLIEEISNNSFAESFSISISNNLMADLYSNEELDSWQDNADKYSILSKFAQKYLLVLFTSVPSDLNSIK</sequence>
<name>A0ABN7WBA7_GIGMA</name>
<dbReference type="Proteomes" id="UP000789901">
    <property type="component" value="Unassembled WGS sequence"/>
</dbReference>
<organism evidence="1 2">
    <name type="scientific">Gigaspora margarita</name>
    <dbReference type="NCBI Taxonomy" id="4874"/>
    <lineage>
        <taxon>Eukaryota</taxon>
        <taxon>Fungi</taxon>
        <taxon>Fungi incertae sedis</taxon>
        <taxon>Mucoromycota</taxon>
        <taxon>Glomeromycotina</taxon>
        <taxon>Glomeromycetes</taxon>
        <taxon>Diversisporales</taxon>
        <taxon>Gigasporaceae</taxon>
        <taxon>Gigaspora</taxon>
    </lineage>
</organism>
<dbReference type="EMBL" id="CAJVQB010037186">
    <property type="protein sequence ID" value="CAG8824944.1"/>
    <property type="molecule type" value="Genomic_DNA"/>
</dbReference>
<dbReference type="InterPro" id="IPR012337">
    <property type="entry name" value="RNaseH-like_sf"/>
</dbReference>
<keyword evidence="2" id="KW-1185">Reference proteome</keyword>
<evidence type="ECO:0000313" key="1">
    <source>
        <dbReference type="EMBL" id="CAG8824944.1"/>
    </source>
</evidence>
<protein>
    <submittedName>
        <fullName evidence="1">13316_t:CDS:1</fullName>
    </submittedName>
</protein>
<reference evidence="1 2" key="1">
    <citation type="submission" date="2021-06" db="EMBL/GenBank/DDBJ databases">
        <authorList>
            <person name="Kallberg Y."/>
            <person name="Tangrot J."/>
            <person name="Rosling A."/>
        </authorList>
    </citation>
    <scope>NUCLEOTIDE SEQUENCE [LARGE SCALE GENOMIC DNA]</scope>
    <source>
        <strain evidence="1 2">120-4 pot B 10/14</strain>
    </source>
</reference>
<dbReference type="SUPFAM" id="SSF53098">
    <property type="entry name" value="Ribonuclease H-like"/>
    <property type="match status" value="1"/>
</dbReference>
<gene>
    <name evidence="1" type="ORF">GMARGA_LOCUS28707</name>
</gene>